<dbReference type="PROSITE" id="PS51257">
    <property type="entry name" value="PROKAR_LIPOPROTEIN"/>
    <property type="match status" value="1"/>
</dbReference>
<feature type="region of interest" description="Disordered" evidence="1">
    <location>
        <begin position="308"/>
        <end position="328"/>
    </location>
</feature>
<feature type="domain" description="Sulfatase-modifying factor enzyme-like" evidence="2">
    <location>
        <begin position="62"/>
        <end position="369"/>
    </location>
</feature>
<dbReference type="Proteomes" id="UP000474630">
    <property type="component" value="Chromosome"/>
</dbReference>
<proteinExistence type="predicted"/>
<reference evidence="3 4" key="1">
    <citation type="submission" date="2020-02" db="EMBL/GenBank/DDBJ databases">
        <title>Genome sequencing for Draconibacterium sp. strain M1.</title>
        <authorList>
            <person name="Park S.-J."/>
        </authorList>
    </citation>
    <scope>NUCLEOTIDE SEQUENCE [LARGE SCALE GENOMIC DNA]</scope>
    <source>
        <strain evidence="3 4">M1</strain>
    </source>
</reference>
<dbReference type="Pfam" id="PF03781">
    <property type="entry name" value="FGE-sulfatase"/>
    <property type="match status" value="1"/>
</dbReference>
<evidence type="ECO:0000256" key="1">
    <source>
        <dbReference type="SAM" id="MobiDB-lite"/>
    </source>
</evidence>
<evidence type="ECO:0000259" key="2">
    <source>
        <dbReference type="Pfam" id="PF03781"/>
    </source>
</evidence>
<dbReference type="SUPFAM" id="SSF56436">
    <property type="entry name" value="C-type lectin-like"/>
    <property type="match status" value="1"/>
</dbReference>
<dbReference type="AlphaFoldDB" id="A0A6C0R8C9"/>
<dbReference type="InterPro" id="IPR005532">
    <property type="entry name" value="SUMF_dom"/>
</dbReference>
<name>A0A6C0R8C9_9BACT</name>
<gene>
    <name evidence="3" type="ORF">G0Q07_01090</name>
</gene>
<dbReference type="KEGG" id="drc:G0Q07_01090"/>
<dbReference type="InterPro" id="IPR051043">
    <property type="entry name" value="Sulfatase_Mod_Factor_Kinase"/>
</dbReference>
<protein>
    <submittedName>
        <fullName evidence="3">Formylglycine-generating enzyme family protein</fullName>
    </submittedName>
</protein>
<evidence type="ECO:0000313" key="3">
    <source>
        <dbReference type="EMBL" id="QIA06409.1"/>
    </source>
</evidence>
<dbReference type="PANTHER" id="PTHR23150">
    <property type="entry name" value="SULFATASE MODIFYING FACTOR 1, 2"/>
    <property type="match status" value="1"/>
</dbReference>
<dbReference type="PANTHER" id="PTHR23150:SF19">
    <property type="entry name" value="FORMYLGLYCINE-GENERATING ENZYME"/>
    <property type="match status" value="1"/>
</dbReference>
<dbReference type="InterPro" id="IPR016187">
    <property type="entry name" value="CTDL_fold"/>
</dbReference>
<dbReference type="RefSeq" id="WP_163344342.1">
    <property type="nucleotide sequence ID" value="NZ_CP048409.1"/>
</dbReference>
<accession>A0A6C0R8C9</accession>
<organism evidence="3 4">
    <name type="scientific">Draconibacterium halophilum</name>
    <dbReference type="NCBI Taxonomy" id="2706887"/>
    <lineage>
        <taxon>Bacteria</taxon>
        <taxon>Pseudomonadati</taxon>
        <taxon>Bacteroidota</taxon>
        <taxon>Bacteroidia</taxon>
        <taxon>Marinilabiliales</taxon>
        <taxon>Prolixibacteraceae</taxon>
        <taxon>Draconibacterium</taxon>
    </lineage>
</organism>
<dbReference type="InterPro" id="IPR042095">
    <property type="entry name" value="SUMF_sf"/>
</dbReference>
<keyword evidence="4" id="KW-1185">Reference proteome</keyword>
<evidence type="ECO:0000313" key="4">
    <source>
        <dbReference type="Proteomes" id="UP000474630"/>
    </source>
</evidence>
<dbReference type="GO" id="GO:0120147">
    <property type="term" value="F:formylglycine-generating oxidase activity"/>
    <property type="evidence" value="ECO:0007669"/>
    <property type="project" value="TreeGrafter"/>
</dbReference>
<dbReference type="EMBL" id="CP048409">
    <property type="protein sequence ID" value="QIA06409.1"/>
    <property type="molecule type" value="Genomic_DNA"/>
</dbReference>
<dbReference type="Gene3D" id="3.90.1580.10">
    <property type="entry name" value="paralog of FGE (formylglycine-generating enzyme)"/>
    <property type="match status" value="1"/>
</dbReference>
<sequence>MYRFPLLCLFLVVFLSCKTKKESKTKVVANAEELSCCNINSKSRFLVQSDSSEIVPQATGTAGMIFIEGGTFEMGADNNQARPDEYPKHPVKVNSFWMDEHEVTNAQFKEFVDETGYITEAEKDIDWEMMKMQVLPGTPKPSEEMLKAGSMVFNPPSQTVPLNDYSQWWSWVVGANWQHPEGPESSTEGRENYPVVHICWNDAVAYCKWAGKRLPTEAEWEYAARGGLENNIYPWGNDHIEAGTPKANSWNGNFPNLNTQKDGFYSTAPVKSYMPNPYKLYDMAGNVWEWTADWYDMNYYTSLPSDKVTVDPKGPAKSNDARNPYDKRKTIRGGSFLCNDSYCSSYRVAARMPGEINTGMNHTGFRCVKDDK</sequence>
<feature type="compositionally biased region" description="Basic and acidic residues" evidence="1">
    <location>
        <begin position="319"/>
        <end position="328"/>
    </location>
</feature>